<proteinExistence type="predicted"/>
<organism evidence="1 2">
    <name type="scientific">Sulfitobacter sediminilitoris</name>
    <dbReference type="NCBI Taxonomy" id="2698830"/>
    <lineage>
        <taxon>Bacteria</taxon>
        <taxon>Pseudomonadati</taxon>
        <taxon>Pseudomonadota</taxon>
        <taxon>Alphaproteobacteria</taxon>
        <taxon>Rhodobacterales</taxon>
        <taxon>Roseobacteraceae</taxon>
        <taxon>Sulfitobacter</taxon>
    </lineage>
</organism>
<evidence type="ECO:0000313" key="1">
    <source>
        <dbReference type="EMBL" id="NEK25072.1"/>
    </source>
</evidence>
<name>A0A6P0CG00_9RHOB</name>
<dbReference type="Proteomes" id="UP000468591">
    <property type="component" value="Unassembled WGS sequence"/>
</dbReference>
<accession>A0A6P0CG00</accession>
<dbReference type="PANTHER" id="PTHR43058:SF1">
    <property type="entry name" value="DUF427 DOMAIN-CONTAINING PROTEIN"/>
    <property type="match status" value="1"/>
</dbReference>
<reference evidence="1 2" key="1">
    <citation type="submission" date="2020-01" db="EMBL/GenBank/DDBJ databases">
        <title>Sulfitobacter sediminilitoris sp. nov., isolated from a tidal flat.</title>
        <authorList>
            <person name="Park S."/>
            <person name="Yoon J.-H."/>
        </authorList>
    </citation>
    <scope>NUCLEOTIDE SEQUENCE [LARGE SCALE GENOMIC DNA]</scope>
    <source>
        <strain evidence="1 2">JBTF-M27</strain>
    </source>
</reference>
<dbReference type="AlphaFoldDB" id="A0A6P0CG00"/>
<evidence type="ECO:0000313" key="2">
    <source>
        <dbReference type="Proteomes" id="UP000468591"/>
    </source>
</evidence>
<dbReference type="EMBL" id="JAABNT010000036">
    <property type="protein sequence ID" value="NEK25072.1"/>
    <property type="molecule type" value="Genomic_DNA"/>
</dbReference>
<sequence length="65" mass="7089">MSQTARDPTADFSPLAGYFAFYATSMDACFVGEHQVVPQPGNFYGGWVTDNLRGQIKGAPGTEQW</sequence>
<comment type="caution">
    <text evidence="1">The sequence shown here is derived from an EMBL/GenBank/DDBJ whole genome shotgun (WGS) entry which is preliminary data.</text>
</comment>
<keyword evidence="2" id="KW-1185">Reference proteome</keyword>
<dbReference type="PANTHER" id="PTHR43058">
    <property type="entry name" value="SLR0655 PROTEIN"/>
    <property type="match status" value="1"/>
</dbReference>
<gene>
    <name evidence="1" type="ORF">GV827_22145</name>
</gene>
<protein>
    <submittedName>
        <fullName evidence="1">Uncharacterized protein</fullName>
    </submittedName>
</protein>
<dbReference type="RefSeq" id="WP_164356328.1">
    <property type="nucleotide sequence ID" value="NZ_JAABNT010000036.1"/>
</dbReference>